<organism evidence="7 8">
    <name type="scientific">Capsicum annuum</name>
    <name type="common">Capsicum pepper</name>
    <dbReference type="NCBI Taxonomy" id="4072"/>
    <lineage>
        <taxon>Eukaryota</taxon>
        <taxon>Viridiplantae</taxon>
        <taxon>Streptophyta</taxon>
        <taxon>Embryophyta</taxon>
        <taxon>Tracheophyta</taxon>
        <taxon>Spermatophyta</taxon>
        <taxon>Magnoliopsida</taxon>
        <taxon>eudicotyledons</taxon>
        <taxon>Gunneridae</taxon>
        <taxon>Pentapetalae</taxon>
        <taxon>asterids</taxon>
        <taxon>lamiids</taxon>
        <taxon>Solanales</taxon>
        <taxon>Solanaceae</taxon>
        <taxon>Solanoideae</taxon>
        <taxon>Capsiceae</taxon>
        <taxon>Capsicum</taxon>
    </lineage>
</organism>
<proteinExistence type="predicted"/>
<dbReference type="GO" id="GO:0003676">
    <property type="term" value="F:nucleic acid binding"/>
    <property type="evidence" value="ECO:0007669"/>
    <property type="project" value="InterPro"/>
</dbReference>
<dbReference type="InterPro" id="IPR012337">
    <property type="entry name" value="RNaseH-like_sf"/>
</dbReference>
<comment type="caution">
    <text evidence="7">The sequence shown here is derived from an EMBL/GenBank/DDBJ whole genome shotgun (WGS) entry which is preliminary data.</text>
</comment>
<name>A0A2G2ZN24_CAPAN</name>
<keyword evidence="4 6" id="KW-1133">Transmembrane helix</keyword>
<dbReference type="InterPro" id="IPR008969">
    <property type="entry name" value="CarboxyPept-like_regulatory"/>
</dbReference>
<dbReference type="SUPFAM" id="SSF53098">
    <property type="entry name" value="Ribonuclease H-like"/>
    <property type="match status" value="1"/>
</dbReference>
<evidence type="ECO:0000313" key="7">
    <source>
        <dbReference type="EMBL" id="PHT83388.1"/>
    </source>
</evidence>
<feature type="transmembrane region" description="Helical" evidence="6">
    <location>
        <begin position="33"/>
        <end position="60"/>
    </location>
</feature>
<dbReference type="GO" id="GO:0016020">
    <property type="term" value="C:membrane"/>
    <property type="evidence" value="ECO:0007669"/>
    <property type="project" value="UniProtKB-SubCell"/>
</dbReference>
<dbReference type="GO" id="GO:0008517">
    <property type="term" value="F:folic acid transmembrane transporter activity"/>
    <property type="evidence" value="ECO:0000318"/>
    <property type="project" value="GO_Central"/>
</dbReference>
<dbReference type="Gramene" id="PHT83388">
    <property type="protein sequence ID" value="PHT83388"/>
    <property type="gene ID" value="T459_11831"/>
</dbReference>
<evidence type="ECO:0000256" key="5">
    <source>
        <dbReference type="ARBA" id="ARBA00023136"/>
    </source>
</evidence>
<keyword evidence="2" id="KW-0813">Transport</keyword>
<reference evidence="7 8" key="2">
    <citation type="journal article" date="2017" name="Genome Biol.">
        <title>New reference genome sequences of hot pepper reveal the massive evolution of plant disease-resistance genes by retroduplication.</title>
        <authorList>
            <person name="Kim S."/>
            <person name="Park J."/>
            <person name="Yeom S.I."/>
            <person name="Kim Y.M."/>
            <person name="Seo E."/>
            <person name="Kim K.T."/>
            <person name="Kim M.S."/>
            <person name="Lee J.M."/>
            <person name="Cheong K."/>
            <person name="Shin H.S."/>
            <person name="Kim S.B."/>
            <person name="Han K."/>
            <person name="Lee J."/>
            <person name="Park M."/>
            <person name="Lee H.A."/>
            <person name="Lee H.Y."/>
            <person name="Lee Y."/>
            <person name="Oh S."/>
            <person name="Lee J.H."/>
            <person name="Choi E."/>
            <person name="Choi E."/>
            <person name="Lee S.E."/>
            <person name="Jeon J."/>
            <person name="Kim H."/>
            <person name="Choi G."/>
            <person name="Song H."/>
            <person name="Lee J."/>
            <person name="Lee S.C."/>
            <person name="Kwon J.K."/>
            <person name="Lee H.Y."/>
            <person name="Koo N."/>
            <person name="Hong Y."/>
            <person name="Kim R.W."/>
            <person name="Kang W.H."/>
            <person name="Huh J.H."/>
            <person name="Kang B.C."/>
            <person name="Yang T.J."/>
            <person name="Lee Y.H."/>
            <person name="Bennetzen J.L."/>
            <person name="Choi D."/>
        </authorList>
    </citation>
    <scope>NUCLEOTIDE SEQUENCE [LARGE SCALE GENOMIC DNA]</scope>
    <source>
        <strain evidence="8">cv. CM334</strain>
    </source>
</reference>
<dbReference type="GO" id="GO:0098838">
    <property type="term" value="P:folate transmembrane transport"/>
    <property type="evidence" value="ECO:0000318"/>
    <property type="project" value="GO_Central"/>
</dbReference>
<dbReference type="EMBL" id="AYRZ02000004">
    <property type="protein sequence ID" value="PHT83388.1"/>
    <property type="molecule type" value="Genomic_DNA"/>
</dbReference>
<sequence>MKKLIGIVQITYVAALLLDLVLAKKLNLKLGILNEWFALCFSGVIEIVAIFKLLPFYVLFASLAPSRREGSLMSFLEPAMCFSLIFSGFWGVTLATFLGITPAEKGRKRGQSKRTRKYRRVTGFSFGGRVVDGDGNGIDGVEILVYGQKRSITDKKGYYKLDQAALTEKRNLELRFSKLLGPQDGQVRRTIHTLGDMLRACVLDYKGSWDDHLPLIDFSYNNSYHSSIQLALFKALYGRRCRSPISWFEVGESALIGPDVVFEAMEKFQLI</sequence>
<dbReference type="PANTHER" id="PTHR31585">
    <property type="entry name" value="FOLATE-BIOPTERIN TRANSPORTER 1, CHLOROPLASTIC"/>
    <property type="match status" value="1"/>
</dbReference>
<dbReference type="Gene3D" id="3.30.420.10">
    <property type="entry name" value="Ribonuclease H-like superfamily/Ribonuclease H"/>
    <property type="match status" value="1"/>
</dbReference>
<dbReference type="Proteomes" id="UP000222542">
    <property type="component" value="Unassembled WGS sequence"/>
</dbReference>
<evidence type="ECO:0000256" key="6">
    <source>
        <dbReference type="SAM" id="Phobius"/>
    </source>
</evidence>
<evidence type="ECO:0008006" key="9">
    <source>
        <dbReference type="Google" id="ProtNLM"/>
    </source>
</evidence>
<dbReference type="SUPFAM" id="SSF49464">
    <property type="entry name" value="Carboxypeptidase regulatory domain-like"/>
    <property type="match status" value="1"/>
</dbReference>
<protein>
    <recommendedName>
        <fullName evidence="9">Reverse transcriptase domain-containing protein</fullName>
    </recommendedName>
</protein>
<evidence type="ECO:0000256" key="1">
    <source>
        <dbReference type="ARBA" id="ARBA00004141"/>
    </source>
</evidence>
<dbReference type="InterPro" id="IPR036397">
    <property type="entry name" value="RNaseH_sf"/>
</dbReference>
<evidence type="ECO:0000256" key="3">
    <source>
        <dbReference type="ARBA" id="ARBA00022692"/>
    </source>
</evidence>
<evidence type="ECO:0000313" key="8">
    <source>
        <dbReference type="Proteomes" id="UP000222542"/>
    </source>
</evidence>
<dbReference type="AlphaFoldDB" id="A0A2G2ZN24"/>
<accession>A0A2G2ZN24</accession>
<dbReference type="InterPro" id="IPR039309">
    <property type="entry name" value="BT1"/>
</dbReference>
<comment type="subcellular location">
    <subcellularLocation>
        <location evidence="1">Membrane</location>
        <topology evidence="1">Multi-pass membrane protein</topology>
    </subcellularLocation>
</comment>
<keyword evidence="5 6" id="KW-0472">Membrane</keyword>
<evidence type="ECO:0000256" key="2">
    <source>
        <dbReference type="ARBA" id="ARBA00022448"/>
    </source>
</evidence>
<keyword evidence="3 6" id="KW-0812">Transmembrane</keyword>
<evidence type="ECO:0000256" key="4">
    <source>
        <dbReference type="ARBA" id="ARBA00022989"/>
    </source>
</evidence>
<feature type="transmembrane region" description="Helical" evidence="6">
    <location>
        <begin position="81"/>
        <end position="100"/>
    </location>
</feature>
<dbReference type="PANTHER" id="PTHR31585:SF52">
    <property type="entry name" value="REVERSE TRANSCRIPTASE DOMAIN-CONTAINING PROTEIN"/>
    <property type="match status" value="1"/>
</dbReference>
<reference evidence="7 8" key="1">
    <citation type="journal article" date="2014" name="Nat. Genet.">
        <title>Genome sequence of the hot pepper provides insights into the evolution of pungency in Capsicum species.</title>
        <authorList>
            <person name="Kim S."/>
            <person name="Park M."/>
            <person name="Yeom S.I."/>
            <person name="Kim Y.M."/>
            <person name="Lee J.M."/>
            <person name="Lee H.A."/>
            <person name="Seo E."/>
            <person name="Choi J."/>
            <person name="Cheong K."/>
            <person name="Kim K.T."/>
            <person name="Jung K."/>
            <person name="Lee G.W."/>
            <person name="Oh S.K."/>
            <person name="Bae C."/>
            <person name="Kim S.B."/>
            <person name="Lee H.Y."/>
            <person name="Kim S.Y."/>
            <person name="Kim M.S."/>
            <person name="Kang B.C."/>
            <person name="Jo Y.D."/>
            <person name="Yang H.B."/>
            <person name="Jeong H.J."/>
            <person name="Kang W.H."/>
            <person name="Kwon J.K."/>
            <person name="Shin C."/>
            <person name="Lim J.Y."/>
            <person name="Park J.H."/>
            <person name="Huh J.H."/>
            <person name="Kim J.S."/>
            <person name="Kim B.D."/>
            <person name="Cohen O."/>
            <person name="Paran I."/>
            <person name="Suh M.C."/>
            <person name="Lee S.B."/>
            <person name="Kim Y.K."/>
            <person name="Shin Y."/>
            <person name="Noh S.J."/>
            <person name="Park J."/>
            <person name="Seo Y.S."/>
            <person name="Kwon S.Y."/>
            <person name="Kim H.A."/>
            <person name="Park J.M."/>
            <person name="Kim H.J."/>
            <person name="Choi S.B."/>
            <person name="Bosland P.W."/>
            <person name="Reeves G."/>
            <person name="Jo S.H."/>
            <person name="Lee B.W."/>
            <person name="Cho H.T."/>
            <person name="Choi H.S."/>
            <person name="Lee M.S."/>
            <person name="Yu Y."/>
            <person name="Do Choi Y."/>
            <person name="Park B.S."/>
            <person name="van Deynze A."/>
            <person name="Ashrafi H."/>
            <person name="Hill T."/>
            <person name="Kim W.T."/>
            <person name="Pai H.S."/>
            <person name="Ahn H.K."/>
            <person name="Yeam I."/>
            <person name="Giovannoni J.J."/>
            <person name="Rose J.K."/>
            <person name="Sorensen I."/>
            <person name="Lee S.J."/>
            <person name="Kim R.W."/>
            <person name="Choi I.Y."/>
            <person name="Choi B.S."/>
            <person name="Lim J.S."/>
            <person name="Lee Y.H."/>
            <person name="Choi D."/>
        </authorList>
    </citation>
    <scope>NUCLEOTIDE SEQUENCE [LARGE SCALE GENOMIC DNA]</scope>
    <source>
        <strain evidence="8">cv. CM334</strain>
    </source>
</reference>
<gene>
    <name evidence="7" type="ORF">T459_11831</name>
</gene>
<dbReference type="Pfam" id="PF03092">
    <property type="entry name" value="BT1"/>
    <property type="match status" value="1"/>
</dbReference>
<keyword evidence="8" id="KW-1185">Reference proteome</keyword>